<dbReference type="InterPro" id="IPR050595">
    <property type="entry name" value="Bact_response_regulator"/>
</dbReference>
<evidence type="ECO:0000256" key="2">
    <source>
        <dbReference type="ARBA" id="ARBA00023012"/>
    </source>
</evidence>
<dbReference type="STRING" id="1969733.B5V00_01340"/>
<dbReference type="PROSITE" id="PS50110">
    <property type="entry name" value="RESPONSE_REGULATORY"/>
    <property type="match status" value="1"/>
</dbReference>
<accession>A0A1X0YEK0</accession>
<dbReference type="Pfam" id="PF00072">
    <property type="entry name" value="Response_reg"/>
    <property type="match status" value="1"/>
</dbReference>
<dbReference type="OrthoDB" id="9786548at2"/>
<proteinExistence type="predicted"/>
<dbReference type="AlphaFoldDB" id="A0A1X0YEK0"/>
<dbReference type="SMART" id="SM00448">
    <property type="entry name" value="REC"/>
    <property type="match status" value="1"/>
</dbReference>
<evidence type="ECO:0000256" key="3">
    <source>
        <dbReference type="PROSITE-ProRule" id="PRU00169"/>
    </source>
</evidence>
<dbReference type="Proteomes" id="UP000193136">
    <property type="component" value="Unassembled WGS sequence"/>
</dbReference>
<dbReference type="PANTHER" id="PTHR44591:SF14">
    <property type="entry name" value="PROTEIN PILG"/>
    <property type="match status" value="1"/>
</dbReference>
<evidence type="ECO:0000256" key="1">
    <source>
        <dbReference type="ARBA" id="ARBA00022553"/>
    </source>
</evidence>
<dbReference type="EMBL" id="NAAD01000001">
    <property type="protein sequence ID" value="ORJ63539.1"/>
    <property type="molecule type" value="Genomic_DNA"/>
</dbReference>
<reference evidence="5 6" key="1">
    <citation type="submission" date="2017-03" db="EMBL/GenBank/DDBJ databases">
        <title>Genome sequence of Geothermobacter sp. EPR-M, Deep-Sea Iron Reducer.</title>
        <authorList>
            <person name="Tully B."/>
            <person name="Savalia P."/>
            <person name="Abuyen K."/>
            <person name="Baughan C."/>
            <person name="Romero E."/>
            <person name="Ronkowski C."/>
            <person name="Torres B."/>
            <person name="Tremblay J."/>
            <person name="Trujillo A."/>
            <person name="Tyler M."/>
            <person name="Perez-Rodriguez I."/>
            <person name="Amend J."/>
        </authorList>
    </citation>
    <scope>NUCLEOTIDE SEQUENCE [LARGE SCALE GENOMIC DNA]</scope>
    <source>
        <strain evidence="5 6">EPR-M</strain>
    </source>
</reference>
<protein>
    <submittedName>
        <fullName evidence="5">Two-component system response regulator</fullName>
    </submittedName>
</protein>
<evidence type="ECO:0000313" key="5">
    <source>
        <dbReference type="EMBL" id="ORJ63539.1"/>
    </source>
</evidence>
<name>A0A1X0YEK0_9BACT</name>
<evidence type="ECO:0000259" key="4">
    <source>
        <dbReference type="PROSITE" id="PS50110"/>
    </source>
</evidence>
<comment type="caution">
    <text evidence="5">The sequence shown here is derived from an EMBL/GenBank/DDBJ whole genome shotgun (WGS) entry which is preliminary data.</text>
</comment>
<dbReference type="Gene3D" id="3.40.50.2300">
    <property type="match status" value="1"/>
</dbReference>
<feature type="modified residue" description="4-aspartylphosphate" evidence="3">
    <location>
        <position position="56"/>
    </location>
</feature>
<dbReference type="PANTHER" id="PTHR44591">
    <property type="entry name" value="STRESS RESPONSE REGULATOR PROTEIN 1"/>
    <property type="match status" value="1"/>
</dbReference>
<dbReference type="SUPFAM" id="SSF52172">
    <property type="entry name" value="CheY-like"/>
    <property type="match status" value="1"/>
</dbReference>
<dbReference type="RefSeq" id="WP_085008739.1">
    <property type="nucleotide sequence ID" value="NZ_NAAD01000001.1"/>
</dbReference>
<dbReference type="InterPro" id="IPR001789">
    <property type="entry name" value="Sig_transdc_resp-reg_receiver"/>
</dbReference>
<evidence type="ECO:0000313" key="6">
    <source>
        <dbReference type="Proteomes" id="UP000193136"/>
    </source>
</evidence>
<keyword evidence="1 3" id="KW-0597">Phosphoprotein</keyword>
<organism evidence="5 6">
    <name type="scientific">Geothermobacter hydrogeniphilus</name>
    <dbReference type="NCBI Taxonomy" id="1969733"/>
    <lineage>
        <taxon>Bacteria</taxon>
        <taxon>Pseudomonadati</taxon>
        <taxon>Thermodesulfobacteriota</taxon>
        <taxon>Desulfuromonadia</taxon>
        <taxon>Desulfuromonadales</taxon>
        <taxon>Geothermobacteraceae</taxon>
        <taxon>Geothermobacter</taxon>
    </lineage>
</organism>
<sequence>MGKKVLIIDDSSTMRKIVARSLRQAGFDFETILEAGDGQEALEVLSGENVDVILSDINMPNMNGVEFLRNKAEDDGIRNIPVVMITTEAGSEILREALDLGAKGSIKKPFTPDQVQDTLGALL</sequence>
<dbReference type="InterPro" id="IPR011006">
    <property type="entry name" value="CheY-like_superfamily"/>
</dbReference>
<feature type="domain" description="Response regulatory" evidence="4">
    <location>
        <begin position="4"/>
        <end position="123"/>
    </location>
</feature>
<gene>
    <name evidence="5" type="ORF">B5V00_01340</name>
</gene>
<keyword evidence="6" id="KW-1185">Reference proteome</keyword>
<dbReference type="GO" id="GO:0000160">
    <property type="term" value="P:phosphorelay signal transduction system"/>
    <property type="evidence" value="ECO:0007669"/>
    <property type="project" value="UniProtKB-KW"/>
</dbReference>
<keyword evidence="2" id="KW-0902">Two-component regulatory system</keyword>